<dbReference type="EMBL" id="CAMXCT010004458">
    <property type="protein sequence ID" value="CAI4009179.1"/>
    <property type="molecule type" value="Genomic_DNA"/>
</dbReference>
<dbReference type="SUPFAM" id="SSF52047">
    <property type="entry name" value="RNI-like"/>
    <property type="match status" value="1"/>
</dbReference>
<dbReference type="Proteomes" id="UP001152797">
    <property type="component" value="Unassembled WGS sequence"/>
</dbReference>
<dbReference type="InterPro" id="IPR032675">
    <property type="entry name" value="LRR_dom_sf"/>
</dbReference>
<keyword evidence="1" id="KW-0175">Coiled coil</keyword>
<protein>
    <submittedName>
        <fullName evidence="5">Cyclin-dependent kinase 10</fullName>
    </submittedName>
</protein>
<dbReference type="OrthoDB" id="410482at2759"/>
<feature type="region of interest" description="Disordered" evidence="2">
    <location>
        <begin position="416"/>
        <end position="448"/>
    </location>
</feature>
<evidence type="ECO:0000313" key="6">
    <source>
        <dbReference type="Proteomes" id="UP001152797"/>
    </source>
</evidence>
<feature type="coiled-coil region" evidence="1">
    <location>
        <begin position="547"/>
        <end position="574"/>
    </location>
</feature>
<dbReference type="SUPFAM" id="SSF56349">
    <property type="entry name" value="DNA breaking-rejoining enzymes"/>
    <property type="match status" value="1"/>
</dbReference>
<evidence type="ECO:0000256" key="2">
    <source>
        <dbReference type="SAM" id="MobiDB-lite"/>
    </source>
</evidence>
<keyword evidence="5" id="KW-0418">Kinase</keyword>
<dbReference type="EMBL" id="CAMXCT020004458">
    <property type="protein sequence ID" value="CAL1162554.1"/>
    <property type="molecule type" value="Genomic_DNA"/>
</dbReference>
<feature type="non-terminal residue" evidence="3">
    <location>
        <position position="1"/>
    </location>
</feature>
<comment type="caution">
    <text evidence="3">The sequence shown here is derived from an EMBL/GenBank/DDBJ whole genome shotgun (WGS) entry which is preliminary data.</text>
</comment>
<evidence type="ECO:0000313" key="4">
    <source>
        <dbReference type="EMBL" id="CAL1162554.1"/>
    </source>
</evidence>
<dbReference type="InterPro" id="IPR011010">
    <property type="entry name" value="DNA_brk_join_enz"/>
</dbReference>
<gene>
    <name evidence="3" type="ORF">C1SCF055_LOCUS34552</name>
</gene>
<feature type="compositionally biased region" description="Low complexity" evidence="2">
    <location>
        <begin position="578"/>
        <end position="590"/>
    </location>
</feature>
<dbReference type="GO" id="GO:0016301">
    <property type="term" value="F:kinase activity"/>
    <property type="evidence" value="ECO:0007669"/>
    <property type="project" value="UniProtKB-KW"/>
</dbReference>
<feature type="compositionally biased region" description="Polar residues" evidence="2">
    <location>
        <begin position="372"/>
        <end position="399"/>
    </location>
</feature>
<sequence>MAQLGRASRWAGTWRDELMSEADIAHGERGWREATWAARLSFDKDKQLKVAMNGLNMTDEGIKEWSTWFLQYSATLGHAHTALRATLVDFAENQLTSAGAATLLKTFSTCGISVYVLKLHHNLIKEAGCFADYFRTCDGCLQELHLSHNSLDAKASAVIVAAAASAKGEDGMPCYPRRSGARGSVPLWLRLEKNNIDDGEFSAIMDGTMTNQLCSARSKWCTPHCCAAKVPPAVHAKNLGNQRRQTDTAEQDDSAASGEFFLKLLAKSAQPVSGDTETKECTMADTASNVATGSDSALPEGWERAEIERWDPDVGRWLRSVIDIPPAVEPRSSLPKAQQEKLTMGLKALIGIGQRSDGDMEMLNGLEGVTPAVSSKQGSKSRRASQPSVANARQAQQAPNLMRLLREEGFRIGEAAAPGLNPQAPEFRPTPKAIRPAKGQAKAKDGRARAARETWNRYPLATSSATSAEAQAGWLCTFIRPQPDWHLDFYSVLVGIFVGLSLNVFVDLLIVLRIQWTRFLQAFVPSPCMSSEVSSLKSEVLVLRSLCESALTRVTELEERVQRLEAEREETKSWTRVSSAGSADSARGSSLEVDKEDQSGRRQLAAEIGQFLRRALNGEHRGSSGRDRLKLANRCYLILADFRGRRLPKPICSDSFQDVRNLCKIGADVGDSIFCGFATKWEAKVACLEAGGGVEKSLYIIPIVELDGKLLVALPAEAWDRTVARRLVPRTTLGKAIKVSVVCSAVTDREIPLAEEDSQLWLGFLDKNFVSQLKIARIQEPIADVYRLQGESDVLLLPYAQSLVEAADEQFAFVSAMSGSPGEEEPPPVGGSSAVEARMERMAVGTQEADERSSRVGPVQIAGLDPSVVAAARKAGVGEAELQRLGSMVSKSHKLGDAPGTSRKPIVAVDSEEEEEVESEEAPEEEEELVEDRQNSMGDLSMQKAVMKLTKIVDSLAAQKKPRGLDALLDGADAEAQDPSSSSSGKSKAALYKKLRRSLLEDPKYVFQTIENLMDEDFQLLRMAPGVPALSLISTRAWMEYRSRLLHYPTTLRYVWAIAGIHDCLRQGRSDEARARCALMMAAADQTSLDGGNWLLSQEILLEEPPPFASFQGKKLPETWDQAASKLLDERWQDVLMWKVRSKDSYLESRKRLSQGKGGKGDHPKRDEVDRPQPKKGKSYEGGANEYEAGHEDALPGSRATTVHGYSLWNSLFDFLGRGRSRLSLTWLAVRAGHALKKASTGRVWPLPLPYPELHRRGGRRGRQESARKLGCNFVVLVLNFLKFPERHWRTVTPPLGTALNKRQWEIVGRISAAIETWNDQDAVTPALMGRAAAKVENVEEVLVDLAAAAFSNFHEGNKYGNGGKLGMQSSWGNQGSPGDVVGVLSKDPACLARAVKPERLKFWQTPSFDPLPFLDDDNGATFSRPLDFARPPVLEDVGPPRVRVRMAQKDRVKFLELLDSCGRLALLPSKFARQGFENGLFVVPKDEARDRMVLDARPANCLEDPEKRWIRSLASVSQLLHFFVEPYEEIRCFDKKLWKAGTLVPALGTMAMGDLNAVSYGQTSHLGCLLQSGLFSLSDFVTLQGRPSRKRWLAGLMIDDLVLLQAVPRGVSEAEKETSECAEIIRAVRKVYENVGLPRHEGKVHRRLMAVLEEVYGAQRGRERHEVVQLSRELKDEILCALALLPFAEIDFRLKPFSRVVCSDASTHAEAAVSAEIGSSATAELHKLALQKGAWSKLLSPVKAYWREKGWPEEESELPDSSYDMNPVWRELVTSQRFVKLGKIRKVRRRRHINIGEVRAALEAERSVGAEAEDSFYIHLQDSQVSLACLMKGRSSSRSLNRELRRSIPEHLAANVRPFYGFVRSKLNPADDPTREAEVRGPSEEESSWLRDLKVGEFTAYDAFLEELGLDCTAVAGLPEEAELARQWDYNGRSKIEEKRKTREQKKVAVTGDVKSPKFEKLEKVACATSETPSSSLEQRAEPAGLSAEVTKLLRMFGSSQFEFSSCFGSLEEALASGPGYLDLFSGSRGVAKELVKQAQNREYPEGVPWASELQQEKNRVGNLLLKFVLQAVEACCKSEIIFWVENPHPSWLWRQVGELSWEPLLRRFGIGDLVVDYCRFSTPWRKRTRFRTNGQLQGQRLMCQCKTPHVVLRGRSKAAGLNYTKIAEAYPRKLNWMLAAAMLADSGLLAGRRKLNIAQCCKAQSLRIGEAQNPGPRGRQIFAREGRLGDIETLEPATILLRGRLWTAFLTWFEEHFPGHDLLEWMSSSLELFISVLVGFGHDSFASGKPLYGYRQLVAHCQKEFPALRGRLHSAWEVVSRWEIAEPTRHRPPLPEPILEALASLGIAWGWPRWTAVLLAAFYGISRVGELLKARRKDVLTPKDLLTEDAVIYVKIALPKSRRRGPTIQYITIDFGPVVSFLEAVWDPLSAKDFLYPGSPSAFRTRWDKGLAQLGVRKEFKLTPGSLRPGGAVRAHRKGTSIQDLLWKMRLQHLKTLSYYLQEMTAVSVLPALPERTRTKIAVLQGALPIFICNEIKARSAQ</sequence>
<name>A0A9P1GG87_9DINO</name>
<accession>A0A9P1GG87</accession>
<dbReference type="Gene3D" id="3.80.10.10">
    <property type="entry name" value="Ribonuclease Inhibitor"/>
    <property type="match status" value="1"/>
</dbReference>
<keyword evidence="5" id="KW-0808">Transferase</keyword>
<feature type="compositionally biased region" description="Basic and acidic residues" evidence="2">
    <location>
        <begin position="1159"/>
        <end position="1173"/>
    </location>
</feature>
<feature type="region of interest" description="Disordered" evidence="2">
    <location>
        <begin position="1149"/>
        <end position="1191"/>
    </location>
</feature>
<feature type="region of interest" description="Disordered" evidence="2">
    <location>
        <begin position="575"/>
        <end position="600"/>
    </location>
</feature>
<keyword evidence="6" id="KW-1185">Reference proteome</keyword>
<evidence type="ECO:0000313" key="3">
    <source>
        <dbReference type="EMBL" id="CAI4009179.1"/>
    </source>
</evidence>
<evidence type="ECO:0000313" key="5">
    <source>
        <dbReference type="EMBL" id="CAL4796491.1"/>
    </source>
</evidence>
<evidence type="ECO:0000256" key="1">
    <source>
        <dbReference type="SAM" id="Coils"/>
    </source>
</evidence>
<feature type="region of interest" description="Disordered" evidence="2">
    <location>
        <begin position="371"/>
        <end position="400"/>
    </location>
</feature>
<dbReference type="EMBL" id="CAMXCT030004458">
    <property type="protein sequence ID" value="CAL4796491.1"/>
    <property type="molecule type" value="Genomic_DNA"/>
</dbReference>
<proteinExistence type="predicted"/>
<reference evidence="4" key="2">
    <citation type="submission" date="2024-04" db="EMBL/GenBank/DDBJ databases">
        <authorList>
            <person name="Chen Y."/>
            <person name="Shah S."/>
            <person name="Dougan E. K."/>
            <person name="Thang M."/>
            <person name="Chan C."/>
        </authorList>
    </citation>
    <scope>NUCLEOTIDE SEQUENCE [LARGE SCALE GENOMIC DNA]</scope>
</reference>
<reference evidence="3" key="1">
    <citation type="submission" date="2022-10" db="EMBL/GenBank/DDBJ databases">
        <authorList>
            <person name="Chen Y."/>
            <person name="Dougan E. K."/>
            <person name="Chan C."/>
            <person name="Rhodes N."/>
            <person name="Thang M."/>
        </authorList>
    </citation>
    <scope>NUCLEOTIDE SEQUENCE</scope>
</reference>
<dbReference type="GO" id="GO:0003677">
    <property type="term" value="F:DNA binding"/>
    <property type="evidence" value="ECO:0007669"/>
    <property type="project" value="InterPro"/>
</dbReference>
<feature type="region of interest" description="Disordered" evidence="2">
    <location>
        <begin position="891"/>
        <end position="936"/>
    </location>
</feature>
<organism evidence="3">
    <name type="scientific">Cladocopium goreaui</name>
    <dbReference type="NCBI Taxonomy" id="2562237"/>
    <lineage>
        <taxon>Eukaryota</taxon>
        <taxon>Sar</taxon>
        <taxon>Alveolata</taxon>
        <taxon>Dinophyceae</taxon>
        <taxon>Suessiales</taxon>
        <taxon>Symbiodiniaceae</taxon>
        <taxon>Cladocopium</taxon>
    </lineage>
</organism>
<feature type="compositionally biased region" description="Acidic residues" evidence="2">
    <location>
        <begin position="910"/>
        <end position="930"/>
    </location>
</feature>